<protein>
    <submittedName>
        <fullName evidence="2">Uncharacterized protein</fullName>
    </submittedName>
</protein>
<dbReference type="EMBL" id="CM016558">
    <property type="protein sequence ID" value="TKW04645.1"/>
    <property type="molecule type" value="Genomic_DNA"/>
</dbReference>
<dbReference type="AlphaFoldDB" id="A0A4U6TT11"/>
<name>A0A4U6TT11_SETVI</name>
<feature type="region of interest" description="Disordered" evidence="1">
    <location>
        <begin position="1"/>
        <end position="92"/>
    </location>
</feature>
<evidence type="ECO:0000313" key="3">
    <source>
        <dbReference type="Proteomes" id="UP000298652"/>
    </source>
</evidence>
<proteinExistence type="predicted"/>
<evidence type="ECO:0000256" key="1">
    <source>
        <dbReference type="SAM" id="MobiDB-lite"/>
    </source>
</evidence>
<sequence length="92" mass="10512">MVQWVMIGSHDGVGGQAQHMQERLPSQHCVERQKGKRKEERERKRRRRRGGGSEEEMAPGSPKPPPPERCPKPSETTIHRSPPKPFPCAKPR</sequence>
<evidence type="ECO:0000313" key="2">
    <source>
        <dbReference type="EMBL" id="TKW04645.1"/>
    </source>
</evidence>
<gene>
    <name evidence="2" type="ORF">SEVIR_7G123201v2</name>
</gene>
<reference evidence="2" key="1">
    <citation type="submission" date="2019-03" db="EMBL/GenBank/DDBJ databases">
        <title>WGS assembly of Setaria viridis.</title>
        <authorList>
            <person name="Huang P."/>
            <person name="Jenkins J."/>
            <person name="Grimwood J."/>
            <person name="Barry K."/>
            <person name="Healey A."/>
            <person name="Mamidi S."/>
            <person name="Sreedasyam A."/>
            <person name="Shu S."/>
            <person name="Feldman M."/>
            <person name="Wu J."/>
            <person name="Yu Y."/>
            <person name="Chen C."/>
            <person name="Johnson J."/>
            <person name="Rokhsar D."/>
            <person name="Baxter I."/>
            <person name="Schmutz J."/>
            <person name="Brutnell T."/>
            <person name="Kellogg E."/>
        </authorList>
    </citation>
    <scope>NUCLEOTIDE SEQUENCE [LARGE SCALE GENOMIC DNA]</scope>
</reference>
<dbReference type="Proteomes" id="UP000298652">
    <property type="component" value="Chromosome 7"/>
</dbReference>
<accession>A0A4U6TT11</accession>
<keyword evidence="3" id="KW-1185">Reference proteome</keyword>
<feature type="compositionally biased region" description="Pro residues" evidence="1">
    <location>
        <begin position="83"/>
        <end position="92"/>
    </location>
</feature>
<feature type="compositionally biased region" description="Basic and acidic residues" evidence="1">
    <location>
        <begin position="29"/>
        <end position="42"/>
    </location>
</feature>
<organism evidence="2 3">
    <name type="scientific">Setaria viridis</name>
    <name type="common">Green bristlegrass</name>
    <name type="synonym">Setaria italica subsp. viridis</name>
    <dbReference type="NCBI Taxonomy" id="4556"/>
    <lineage>
        <taxon>Eukaryota</taxon>
        <taxon>Viridiplantae</taxon>
        <taxon>Streptophyta</taxon>
        <taxon>Embryophyta</taxon>
        <taxon>Tracheophyta</taxon>
        <taxon>Spermatophyta</taxon>
        <taxon>Magnoliopsida</taxon>
        <taxon>Liliopsida</taxon>
        <taxon>Poales</taxon>
        <taxon>Poaceae</taxon>
        <taxon>PACMAD clade</taxon>
        <taxon>Panicoideae</taxon>
        <taxon>Panicodae</taxon>
        <taxon>Paniceae</taxon>
        <taxon>Cenchrinae</taxon>
        <taxon>Setaria</taxon>
    </lineage>
</organism>
<dbReference type="Gramene" id="TKW04645">
    <property type="protein sequence ID" value="TKW04645"/>
    <property type="gene ID" value="SEVIR_7G123201v2"/>
</dbReference>